<organism evidence="6 7">
    <name type="scientific">Streptomyces lincolnensis</name>
    <dbReference type="NCBI Taxonomy" id="1915"/>
    <lineage>
        <taxon>Bacteria</taxon>
        <taxon>Bacillati</taxon>
        <taxon>Actinomycetota</taxon>
        <taxon>Actinomycetes</taxon>
        <taxon>Kitasatosporales</taxon>
        <taxon>Streptomycetaceae</taxon>
        <taxon>Streptomyces</taxon>
    </lineage>
</organism>
<keyword evidence="7" id="KW-1185">Reference proteome</keyword>
<dbReference type="EMBL" id="CP016438">
    <property type="protein sequence ID" value="ANS62387.1"/>
    <property type="molecule type" value="Genomic_DNA"/>
</dbReference>
<name>A0A1B1M1T4_STRLN</name>
<dbReference type="PANTHER" id="PTHR36510:SF1">
    <property type="entry name" value="GLUTAMATE--CYSTEINE LIGASE 2-RELATED"/>
    <property type="match status" value="1"/>
</dbReference>
<reference evidence="6 7" key="1">
    <citation type="submission" date="2016-07" db="EMBL/GenBank/DDBJ databases">
        <title>Enhancement of antibiotic productionsby engineered nitrateutilization in actinobacteria.</title>
        <authorList>
            <person name="Meng S.C."/>
        </authorList>
    </citation>
    <scope>NUCLEOTIDE SEQUENCE [LARGE SCALE GENOMIC DNA]</scope>
    <source>
        <strain evidence="6 7">NRRL 2936</strain>
    </source>
</reference>
<evidence type="ECO:0000256" key="3">
    <source>
        <dbReference type="ARBA" id="ARBA00022840"/>
    </source>
</evidence>
<gene>
    <name evidence="6" type="ORF">SLINC_0163</name>
</gene>
<dbReference type="PATRIC" id="fig|1915.4.peg.229"/>
<comment type="catalytic activity">
    <reaction evidence="4 5">
        <text>L-cysteine + L-glutamate + ATP = gamma-L-glutamyl-L-cysteine + ADP + phosphate + H(+)</text>
        <dbReference type="Rhea" id="RHEA:13285"/>
        <dbReference type="ChEBI" id="CHEBI:15378"/>
        <dbReference type="ChEBI" id="CHEBI:29985"/>
        <dbReference type="ChEBI" id="CHEBI:30616"/>
        <dbReference type="ChEBI" id="CHEBI:35235"/>
        <dbReference type="ChEBI" id="CHEBI:43474"/>
        <dbReference type="ChEBI" id="CHEBI:58173"/>
        <dbReference type="ChEBI" id="CHEBI:456216"/>
        <dbReference type="EC" id="6.3.2.2"/>
    </reaction>
</comment>
<dbReference type="NCBIfam" id="TIGR02050">
    <property type="entry name" value="gshA_cyan_rel"/>
    <property type="match status" value="1"/>
</dbReference>
<keyword evidence="2 5" id="KW-0547">Nucleotide-binding</keyword>
<dbReference type="InterPro" id="IPR011793">
    <property type="entry name" value="YbdK"/>
</dbReference>
<keyword evidence="3 5" id="KW-0067">ATP-binding</keyword>
<dbReference type="AlphaFoldDB" id="A0A1B1M1T4"/>
<evidence type="ECO:0000256" key="1">
    <source>
        <dbReference type="ARBA" id="ARBA00022598"/>
    </source>
</evidence>
<dbReference type="InterPro" id="IPR014746">
    <property type="entry name" value="Gln_synth/guanido_kin_cat_dom"/>
</dbReference>
<dbReference type="GO" id="GO:0004357">
    <property type="term" value="F:glutamate-cysteine ligase activity"/>
    <property type="evidence" value="ECO:0007669"/>
    <property type="project" value="UniProtKB-EC"/>
</dbReference>
<dbReference type="InterPro" id="IPR050141">
    <property type="entry name" value="GCL_type2/YbdK_subfam"/>
</dbReference>
<protein>
    <recommendedName>
        <fullName evidence="5">Putative glutamate--cysteine ligase 2</fullName>
        <ecNumber evidence="5">6.3.2.2</ecNumber>
    </recommendedName>
    <alternativeName>
        <fullName evidence="5">Gamma-glutamylcysteine synthetase 2</fullName>
        <shortName evidence="5">GCS 2</shortName>
        <shortName evidence="5">Gamma-GCS 2</shortName>
    </alternativeName>
</protein>
<dbReference type="EC" id="6.3.2.2" evidence="5"/>
<proteinExistence type="inferred from homology"/>
<dbReference type="GO" id="GO:0042398">
    <property type="term" value="P:modified amino acid biosynthetic process"/>
    <property type="evidence" value="ECO:0007669"/>
    <property type="project" value="InterPro"/>
</dbReference>
<evidence type="ECO:0000313" key="6">
    <source>
        <dbReference type="EMBL" id="ANS62387.1"/>
    </source>
</evidence>
<dbReference type="SUPFAM" id="SSF55931">
    <property type="entry name" value="Glutamine synthetase/guanido kinase"/>
    <property type="match status" value="1"/>
</dbReference>
<dbReference type="Gene3D" id="3.30.590.20">
    <property type="match status" value="1"/>
</dbReference>
<sequence length="368" mass="39749">MGVEEEYLLVDPVSRQVSPEAEEVVAEAACELGGRVTTEITRYQVEVRTDPHTSLADLAEQVSSLRAAVARAAERQGLRTISSGTPVLGQAAPPPLTAGPRYDRSAAVFRALDDEQSACACHIHVGVPDLATALDVSNHLRPRLPVLIALAANSPYWAGRDTGYASWRTTIWGRWPVAGPPPYFESPDHFEELVSGFLATGTVMDRGGLYWDIRPSHHVPTLEFRFADATTTAGETVLLAGLVRAMVATALQAIGSGDPAFRPQPEMLRAAYWRAARDGLAGESIDLRTGRLAPAADQVEQLLSWLEPSLRDQGDTELISTLWSRLRAHGSGAERQRAAYQRCGSAIGVVDHLISATTPSGTRRRLTS</sequence>
<dbReference type="HAMAP" id="MF_01609">
    <property type="entry name" value="Glu_cys_ligase_2"/>
    <property type="match status" value="1"/>
</dbReference>
<evidence type="ECO:0000256" key="2">
    <source>
        <dbReference type="ARBA" id="ARBA00022741"/>
    </source>
</evidence>
<dbReference type="KEGG" id="sls:SLINC_0163"/>
<dbReference type="PANTHER" id="PTHR36510">
    <property type="entry name" value="GLUTAMATE--CYSTEINE LIGASE 2-RELATED"/>
    <property type="match status" value="1"/>
</dbReference>
<comment type="similarity">
    <text evidence="5">Belongs to the glutamate--cysteine ligase type 2 family. YbdK subfamily.</text>
</comment>
<dbReference type="InterPro" id="IPR006336">
    <property type="entry name" value="GCS2"/>
</dbReference>
<dbReference type="GO" id="GO:0005524">
    <property type="term" value="F:ATP binding"/>
    <property type="evidence" value="ECO:0007669"/>
    <property type="project" value="UniProtKB-KW"/>
</dbReference>
<dbReference type="Proteomes" id="UP000092598">
    <property type="component" value="Chromosome"/>
</dbReference>
<evidence type="ECO:0000313" key="7">
    <source>
        <dbReference type="Proteomes" id="UP000092598"/>
    </source>
</evidence>
<dbReference type="Pfam" id="PF04107">
    <property type="entry name" value="GCS2"/>
    <property type="match status" value="1"/>
</dbReference>
<accession>A0A1B1M1T4</accession>
<dbReference type="STRING" id="1915.SLINC_0163"/>
<dbReference type="NCBIfam" id="NF010041">
    <property type="entry name" value="PRK13517.1-1"/>
    <property type="match status" value="1"/>
</dbReference>
<evidence type="ECO:0000256" key="5">
    <source>
        <dbReference type="HAMAP-Rule" id="MF_01609"/>
    </source>
</evidence>
<keyword evidence="1 5" id="KW-0436">Ligase</keyword>
<comment type="function">
    <text evidence="5">ATP-dependent carboxylate-amine ligase which exhibits weak glutamate--cysteine ligase activity.</text>
</comment>
<evidence type="ECO:0000256" key="4">
    <source>
        <dbReference type="ARBA" id="ARBA00048819"/>
    </source>
</evidence>